<protein>
    <recommendedName>
        <fullName evidence="1">Rad21/Rec8-like protein N-terminal domain-containing protein</fullName>
    </recommendedName>
</protein>
<reference evidence="3" key="1">
    <citation type="journal article" date="2013" name="PLoS Genet.">
        <title>The genome of Spraguea lophii and the basis of host-microsporidian interactions.</title>
        <authorList>
            <person name="Campbell S.E."/>
            <person name="Williams T.A."/>
            <person name="Yousuf A."/>
            <person name="Soanes D.M."/>
            <person name="Paszkiewicz K.H."/>
            <person name="Williams B.A.P."/>
        </authorList>
    </citation>
    <scope>NUCLEOTIDE SEQUENCE [LARGE SCALE GENOMIC DNA]</scope>
    <source>
        <strain evidence="3">42_110</strain>
    </source>
</reference>
<dbReference type="OrthoDB" id="10071381at2759"/>
<accession>S7W5Q9</accession>
<evidence type="ECO:0000313" key="3">
    <source>
        <dbReference type="Proteomes" id="UP000014978"/>
    </source>
</evidence>
<evidence type="ECO:0000313" key="2">
    <source>
        <dbReference type="EMBL" id="EPR78111.1"/>
    </source>
</evidence>
<comment type="caution">
    <text evidence="2">The sequence shown here is derived from an EMBL/GenBank/DDBJ whole genome shotgun (WGS) entry which is preliminary data.</text>
</comment>
<dbReference type="InterPro" id="IPR006910">
    <property type="entry name" value="Rad21_Rec8_N"/>
</dbReference>
<gene>
    <name evidence="2" type="ORF">SLOPH_2305</name>
</gene>
<sequence length="294" mass="34497">MSFQPEVLTKRKSTDFSTLYQISTTSRISKSRIIKINILEAIKDILQHPQPLSLRMCSYLLKGIVKAYAIKLKYYENEIYKYSKPKREKIQKQFQRLTTLKNICNYELNDKEIENLLKNYICDNNTSIEQPIEQEIHMDILDNSITLSTLSPLGSSIKIENIQLDTITELGEKELEVKKYKKEKEEKPLEYIFQLVNKKLENINIEVRREQESIQYTDISGSISYQGEITTTNDNNIYDEYNLTSGSFNKQVEYKSRFEKAMLFSTLLENAHKNTMKVEQKIPYGEIIIKEVNL</sequence>
<keyword evidence="3" id="KW-1185">Reference proteome</keyword>
<proteinExistence type="predicted"/>
<dbReference type="VEuPathDB" id="MicrosporidiaDB:SLOPH_2305"/>
<dbReference type="HOGENOM" id="CLU_947222_0_0_1"/>
<organism evidence="2 3">
    <name type="scientific">Spraguea lophii (strain 42_110)</name>
    <name type="common">Microsporidian parasite</name>
    <dbReference type="NCBI Taxonomy" id="1358809"/>
    <lineage>
        <taxon>Eukaryota</taxon>
        <taxon>Fungi</taxon>
        <taxon>Fungi incertae sedis</taxon>
        <taxon>Microsporidia</taxon>
        <taxon>Spragueidae</taxon>
        <taxon>Spraguea</taxon>
    </lineage>
</organism>
<dbReference type="EMBL" id="ATCN01001040">
    <property type="protein sequence ID" value="EPR78111.1"/>
    <property type="molecule type" value="Genomic_DNA"/>
</dbReference>
<dbReference type="Pfam" id="PF04825">
    <property type="entry name" value="Rad21_Rec8_N"/>
    <property type="match status" value="1"/>
</dbReference>
<feature type="domain" description="Rad21/Rec8-like protein N-terminal" evidence="1">
    <location>
        <begin position="1"/>
        <end position="95"/>
    </location>
</feature>
<evidence type="ECO:0000259" key="1">
    <source>
        <dbReference type="Pfam" id="PF04825"/>
    </source>
</evidence>
<name>S7W5Q9_SPRLO</name>
<dbReference type="STRING" id="1358809.S7W5Q9"/>
<dbReference type="InParanoid" id="S7W5Q9"/>
<dbReference type="AlphaFoldDB" id="S7W5Q9"/>
<dbReference type="Proteomes" id="UP000014978">
    <property type="component" value="Unassembled WGS sequence"/>
</dbReference>